<keyword evidence="2" id="KW-1185">Reference proteome</keyword>
<proteinExistence type="predicted"/>
<reference evidence="1" key="1">
    <citation type="journal article" date="2014" name="Int. J. Syst. Evol. Microbiol.">
        <title>Complete genome sequence of Corynebacterium casei LMG S-19264T (=DSM 44701T), isolated from a smear-ripened cheese.</title>
        <authorList>
            <consortium name="US DOE Joint Genome Institute (JGI-PGF)"/>
            <person name="Walter F."/>
            <person name="Albersmeier A."/>
            <person name="Kalinowski J."/>
            <person name="Ruckert C."/>
        </authorList>
    </citation>
    <scope>NUCLEOTIDE SEQUENCE</scope>
    <source>
        <strain evidence="1">CGMCC 1.15958</strain>
    </source>
</reference>
<evidence type="ECO:0000313" key="1">
    <source>
        <dbReference type="EMBL" id="GGD47731.1"/>
    </source>
</evidence>
<gene>
    <name evidence="1" type="ORF">GCM10011514_09650</name>
</gene>
<accession>A0A916YJL2</accession>
<organism evidence="1 2">
    <name type="scientific">Emticicia aquatilis</name>
    <dbReference type="NCBI Taxonomy" id="1537369"/>
    <lineage>
        <taxon>Bacteria</taxon>
        <taxon>Pseudomonadati</taxon>
        <taxon>Bacteroidota</taxon>
        <taxon>Cytophagia</taxon>
        <taxon>Cytophagales</taxon>
        <taxon>Leadbetterellaceae</taxon>
        <taxon>Emticicia</taxon>
    </lineage>
</organism>
<comment type="caution">
    <text evidence="1">The sequence shown here is derived from an EMBL/GenBank/DDBJ whole genome shotgun (WGS) entry which is preliminary data.</text>
</comment>
<protein>
    <recommendedName>
        <fullName evidence="3">Transposase</fullName>
    </recommendedName>
</protein>
<name>A0A916YJL2_9BACT</name>
<reference evidence="1" key="2">
    <citation type="submission" date="2020-09" db="EMBL/GenBank/DDBJ databases">
        <authorList>
            <person name="Sun Q."/>
            <person name="Zhou Y."/>
        </authorList>
    </citation>
    <scope>NUCLEOTIDE SEQUENCE</scope>
    <source>
        <strain evidence="1">CGMCC 1.15958</strain>
    </source>
</reference>
<dbReference type="AlphaFoldDB" id="A0A916YJL2"/>
<evidence type="ECO:0000313" key="2">
    <source>
        <dbReference type="Proteomes" id="UP000609064"/>
    </source>
</evidence>
<sequence length="104" mass="12415">MGQRRETLYYRHKRVNEDEQILSEVKRLSGLYVNWGFGLIHGKLRLEGHKWGKKLVYRNYKALELNLRVPQKRKKIKRDNPNTIAAKEVKEVGPPMRLVIRFSE</sequence>
<evidence type="ECO:0008006" key="3">
    <source>
        <dbReference type="Google" id="ProtNLM"/>
    </source>
</evidence>
<dbReference type="Proteomes" id="UP000609064">
    <property type="component" value="Unassembled WGS sequence"/>
</dbReference>
<dbReference type="EMBL" id="BMKK01000002">
    <property type="protein sequence ID" value="GGD47731.1"/>
    <property type="molecule type" value="Genomic_DNA"/>
</dbReference>